<dbReference type="AlphaFoldDB" id="A0A2Y9AG78"/>
<organism evidence="3 5">
    <name type="scientific">Jannaschia seohaensis</name>
    <dbReference type="NCBI Taxonomy" id="475081"/>
    <lineage>
        <taxon>Bacteria</taxon>
        <taxon>Pseudomonadati</taxon>
        <taxon>Pseudomonadota</taxon>
        <taxon>Alphaproteobacteria</taxon>
        <taxon>Rhodobacterales</taxon>
        <taxon>Roseobacteraceae</taxon>
        <taxon>Jannaschia</taxon>
    </lineage>
</organism>
<evidence type="ECO:0000313" key="5">
    <source>
        <dbReference type="Proteomes" id="UP000251571"/>
    </source>
</evidence>
<proteinExistence type="predicted"/>
<gene>
    <name evidence="2" type="ORF">BCF38_102409</name>
    <name evidence="3" type="ORF">SAMN05421539_102409</name>
</gene>
<accession>A0A2Y9AG78</accession>
<feature type="region of interest" description="Disordered" evidence="1">
    <location>
        <begin position="66"/>
        <end position="95"/>
    </location>
</feature>
<dbReference type="RefSeq" id="WP_109563498.1">
    <property type="nucleotide sequence ID" value="NZ_QGDJ01000002.1"/>
</dbReference>
<dbReference type="EMBL" id="UETC01000002">
    <property type="protein sequence ID" value="SSA41569.1"/>
    <property type="molecule type" value="Genomic_DNA"/>
</dbReference>
<evidence type="ECO:0000313" key="3">
    <source>
        <dbReference type="EMBL" id="SSA41569.1"/>
    </source>
</evidence>
<dbReference type="EMBL" id="QGDJ01000002">
    <property type="protein sequence ID" value="PWJ21159.1"/>
    <property type="molecule type" value="Genomic_DNA"/>
</dbReference>
<reference evidence="5" key="1">
    <citation type="submission" date="2016-10" db="EMBL/GenBank/DDBJ databases">
        <authorList>
            <person name="Varghese N."/>
            <person name="Submissions S."/>
        </authorList>
    </citation>
    <scope>NUCLEOTIDE SEQUENCE [LARGE SCALE GENOMIC DNA]</scope>
    <source>
        <strain evidence="5">DSM 25227</strain>
    </source>
</reference>
<reference evidence="3" key="2">
    <citation type="submission" date="2016-10" db="EMBL/GenBank/DDBJ databases">
        <authorList>
            <person name="Cai Z."/>
        </authorList>
    </citation>
    <scope>NUCLEOTIDE SEQUENCE [LARGE SCALE GENOMIC DNA]</scope>
    <source>
        <strain evidence="3">DSM 25227</strain>
    </source>
</reference>
<sequence>MDTRRLAVTIGHGGSHQVLDDTGTEIFKPTRISSFADQAVVFRAIEVSRTDVGASPFAWSNTEEEFFRSDPEGGRSDLNTAVSPADFAGAPSDLA</sequence>
<evidence type="ECO:0000313" key="2">
    <source>
        <dbReference type="EMBL" id="PWJ21159.1"/>
    </source>
</evidence>
<dbReference type="Proteomes" id="UP000251571">
    <property type="component" value="Unassembled WGS sequence"/>
</dbReference>
<name>A0A2Y9AG78_9RHOB</name>
<evidence type="ECO:0000256" key="1">
    <source>
        <dbReference type="SAM" id="MobiDB-lite"/>
    </source>
</evidence>
<protein>
    <submittedName>
        <fullName evidence="3">Uncharacterized protein</fullName>
    </submittedName>
</protein>
<reference evidence="2 4" key="3">
    <citation type="submission" date="2018-03" db="EMBL/GenBank/DDBJ databases">
        <title>Genomic Encyclopedia of Archaeal and Bacterial Type Strains, Phase II (KMG-II): from individual species to whole genera.</title>
        <authorList>
            <person name="Goeker M."/>
        </authorList>
    </citation>
    <scope>NUCLEOTIDE SEQUENCE [LARGE SCALE GENOMIC DNA]</scope>
    <source>
        <strain evidence="2 4">DSM 25227</strain>
    </source>
</reference>
<keyword evidence="4" id="KW-1185">Reference proteome</keyword>
<evidence type="ECO:0000313" key="4">
    <source>
        <dbReference type="Proteomes" id="UP000245839"/>
    </source>
</evidence>
<dbReference type="Proteomes" id="UP000245839">
    <property type="component" value="Unassembled WGS sequence"/>
</dbReference>
<feature type="compositionally biased region" description="Basic and acidic residues" evidence="1">
    <location>
        <begin position="66"/>
        <end position="75"/>
    </location>
</feature>